<protein>
    <submittedName>
        <fullName evidence="1">Uncharacterized protein</fullName>
    </submittedName>
</protein>
<proteinExistence type="predicted"/>
<dbReference type="EMBL" id="BK059085">
    <property type="protein sequence ID" value="DAE28419.1"/>
    <property type="molecule type" value="Genomic_DNA"/>
</dbReference>
<sequence length="33" mass="3936">MKIQKIMMYEITQDCRIANQDYTQGQIVSKEEV</sequence>
<evidence type="ECO:0000313" key="1">
    <source>
        <dbReference type="EMBL" id="DAE28419.1"/>
    </source>
</evidence>
<accession>A0A8S5RB91</accession>
<organism evidence="1">
    <name type="scientific">virus sp. ctLl75</name>
    <dbReference type="NCBI Taxonomy" id="2828249"/>
    <lineage>
        <taxon>Viruses</taxon>
    </lineage>
</organism>
<name>A0A8S5RB91_9VIRU</name>
<reference evidence="1" key="1">
    <citation type="journal article" date="2021" name="Proc. Natl. Acad. Sci. U.S.A.">
        <title>A Catalog of Tens of Thousands of Viruses from Human Metagenomes Reveals Hidden Associations with Chronic Diseases.</title>
        <authorList>
            <person name="Tisza M.J."/>
            <person name="Buck C.B."/>
        </authorList>
    </citation>
    <scope>NUCLEOTIDE SEQUENCE</scope>
    <source>
        <strain evidence="1">CtLl75</strain>
    </source>
</reference>